<reference evidence="2 3" key="1">
    <citation type="submission" date="2021-04" db="EMBL/GenBank/DDBJ databases">
        <authorList>
            <person name="De Guttry C."/>
            <person name="Zahm M."/>
            <person name="Klopp C."/>
            <person name="Cabau C."/>
            <person name="Louis A."/>
            <person name="Berthelot C."/>
            <person name="Parey E."/>
            <person name="Roest Crollius H."/>
            <person name="Montfort J."/>
            <person name="Robinson-Rechavi M."/>
            <person name="Bucao C."/>
            <person name="Bouchez O."/>
            <person name="Gislard M."/>
            <person name="Lluch J."/>
            <person name="Milhes M."/>
            <person name="Lampietro C."/>
            <person name="Lopez Roques C."/>
            <person name="Donnadieu C."/>
            <person name="Braasch I."/>
            <person name="Desvignes T."/>
            <person name="Postlethwait J."/>
            <person name="Bobe J."/>
            <person name="Wedekind C."/>
            <person name="Guiguen Y."/>
        </authorList>
    </citation>
    <scope>NUCLEOTIDE SEQUENCE [LARGE SCALE GENOMIC DNA]</scope>
    <source>
        <strain evidence="2">Cs_M1</strain>
        <tissue evidence="2">Blood</tissue>
    </source>
</reference>
<dbReference type="Proteomes" id="UP001356427">
    <property type="component" value="Unassembled WGS sequence"/>
</dbReference>
<name>A0AAN8MGD8_9TELE</name>
<gene>
    <name evidence="2" type="ORF">J4Q44_G00017530</name>
</gene>
<accession>A0AAN8MGD8</accession>
<proteinExistence type="predicted"/>
<comment type="caution">
    <text evidence="2">The sequence shown here is derived from an EMBL/GenBank/DDBJ whole genome shotgun (WGS) entry which is preliminary data.</text>
</comment>
<evidence type="ECO:0000313" key="3">
    <source>
        <dbReference type="Proteomes" id="UP001356427"/>
    </source>
</evidence>
<keyword evidence="3" id="KW-1185">Reference proteome</keyword>
<evidence type="ECO:0000256" key="1">
    <source>
        <dbReference type="SAM" id="MobiDB-lite"/>
    </source>
</evidence>
<protein>
    <submittedName>
        <fullName evidence="2">Uncharacterized protein</fullName>
    </submittedName>
</protein>
<sequence length="252" mass="28026">MGLSWWVRSTLWEPRPASEGEPANEKRVRNCREVDSDIDFEEESTVLDENNAGPVAKAWRTFQFISPIIPNMQVVVKMHHASRVRGLETQLVWAISKETHRLSPEGIPYCATKQTDVSVMYATLHMGLDGLLSSSAWSEAASVSTPTHSAVHWSQSLRATTAMSLYPYHQESGGHRPEAVSLRQAFTTLLGSTLSRNHLFVACGGESPTGRTGSGPPDGRGRHSSMPYNDFVDYLSDPSKQIDMRGSWLRQR</sequence>
<dbReference type="AlphaFoldDB" id="A0AAN8MGD8"/>
<dbReference type="EMBL" id="JAGTTL010000002">
    <property type="protein sequence ID" value="KAK6326108.1"/>
    <property type="molecule type" value="Genomic_DNA"/>
</dbReference>
<feature type="region of interest" description="Disordered" evidence="1">
    <location>
        <begin position="204"/>
        <end position="230"/>
    </location>
</feature>
<organism evidence="2 3">
    <name type="scientific">Coregonus suidteri</name>
    <dbReference type="NCBI Taxonomy" id="861788"/>
    <lineage>
        <taxon>Eukaryota</taxon>
        <taxon>Metazoa</taxon>
        <taxon>Chordata</taxon>
        <taxon>Craniata</taxon>
        <taxon>Vertebrata</taxon>
        <taxon>Euteleostomi</taxon>
        <taxon>Actinopterygii</taxon>
        <taxon>Neopterygii</taxon>
        <taxon>Teleostei</taxon>
        <taxon>Protacanthopterygii</taxon>
        <taxon>Salmoniformes</taxon>
        <taxon>Salmonidae</taxon>
        <taxon>Coregoninae</taxon>
        <taxon>Coregonus</taxon>
    </lineage>
</organism>
<evidence type="ECO:0000313" key="2">
    <source>
        <dbReference type="EMBL" id="KAK6326108.1"/>
    </source>
</evidence>